<sequence>MRHPPLLATMVAAAAAFAQPASAQAPGNASPAAAQMIGLFTQTCVQFAGRPEALRDFLGKRGVPELNEAGKAIFLRERKGVGFDASNKVTRLALVSEDNGTCTAFMGEGSNADIVPQLHSFFKGLSVQATQVSDEQKPEGRSVVDRLTIGDRAYRLVISTNNQPAAPIQAAATLSPAAP</sequence>
<reference evidence="2 3" key="1">
    <citation type="submission" date="2019-09" db="EMBL/GenBank/DDBJ databases">
        <title>YIM 48816 draft genome.</title>
        <authorList>
            <person name="Jiang L."/>
        </authorList>
    </citation>
    <scope>NUCLEOTIDE SEQUENCE [LARGE SCALE GENOMIC DNA]</scope>
    <source>
        <strain evidence="2 3">YIM 48816</strain>
    </source>
</reference>
<dbReference type="NCBIfam" id="NF047650">
    <property type="entry name" value="lipo_NMCC_0638"/>
    <property type="match status" value="1"/>
</dbReference>
<keyword evidence="3" id="KW-1185">Reference proteome</keyword>
<feature type="signal peptide" evidence="1">
    <location>
        <begin position="1"/>
        <end position="23"/>
    </location>
</feature>
<comment type="caution">
    <text evidence="2">The sequence shown here is derived from an EMBL/GenBank/DDBJ whole genome shotgun (WGS) entry which is preliminary data.</text>
</comment>
<dbReference type="RefSeq" id="WP_151002396.1">
    <property type="nucleotide sequence ID" value="NZ_BPQY01000008.1"/>
</dbReference>
<gene>
    <name evidence="2" type="ORF">F6X53_21445</name>
</gene>
<evidence type="ECO:0000256" key="1">
    <source>
        <dbReference type="SAM" id="SignalP"/>
    </source>
</evidence>
<evidence type="ECO:0000313" key="3">
    <source>
        <dbReference type="Proteomes" id="UP000474159"/>
    </source>
</evidence>
<evidence type="ECO:0000313" key="2">
    <source>
        <dbReference type="EMBL" id="KAB1076834.1"/>
    </source>
</evidence>
<name>A0A6L3SVD4_9HYPH</name>
<dbReference type="Proteomes" id="UP000474159">
    <property type="component" value="Unassembled WGS sequence"/>
</dbReference>
<proteinExistence type="predicted"/>
<protein>
    <submittedName>
        <fullName evidence="2">Uncharacterized protein</fullName>
    </submittedName>
</protein>
<keyword evidence="1" id="KW-0732">Signal</keyword>
<organism evidence="2 3">
    <name type="scientific">Methylobacterium soli</name>
    <dbReference type="NCBI Taxonomy" id="553447"/>
    <lineage>
        <taxon>Bacteria</taxon>
        <taxon>Pseudomonadati</taxon>
        <taxon>Pseudomonadota</taxon>
        <taxon>Alphaproteobacteria</taxon>
        <taxon>Hyphomicrobiales</taxon>
        <taxon>Methylobacteriaceae</taxon>
        <taxon>Methylobacterium</taxon>
    </lineage>
</organism>
<accession>A0A6L3SVD4</accession>
<dbReference type="EMBL" id="VZZK01000026">
    <property type="protein sequence ID" value="KAB1076834.1"/>
    <property type="molecule type" value="Genomic_DNA"/>
</dbReference>
<dbReference type="OrthoDB" id="8479798at2"/>
<feature type="chain" id="PRO_5026737669" evidence="1">
    <location>
        <begin position="24"/>
        <end position="179"/>
    </location>
</feature>
<dbReference type="AlphaFoldDB" id="A0A6L3SVD4"/>